<name>A0A0B7KKH8_BIOOC</name>
<protein>
    <submittedName>
        <fullName evidence="2">Uncharacterized protein</fullName>
    </submittedName>
</protein>
<accession>A0A0B7KKH8</accession>
<dbReference type="EMBL" id="CDPU01000051">
    <property type="protein sequence ID" value="CEO55320.1"/>
    <property type="molecule type" value="Genomic_DNA"/>
</dbReference>
<evidence type="ECO:0000256" key="1">
    <source>
        <dbReference type="SAM" id="MobiDB-lite"/>
    </source>
</evidence>
<evidence type="ECO:0000313" key="2">
    <source>
        <dbReference type="EMBL" id="CEO55320.1"/>
    </source>
</evidence>
<organism evidence="2">
    <name type="scientific">Bionectria ochroleuca</name>
    <name type="common">Gliocladium roseum</name>
    <dbReference type="NCBI Taxonomy" id="29856"/>
    <lineage>
        <taxon>Eukaryota</taxon>
        <taxon>Fungi</taxon>
        <taxon>Dikarya</taxon>
        <taxon>Ascomycota</taxon>
        <taxon>Pezizomycotina</taxon>
        <taxon>Sordariomycetes</taxon>
        <taxon>Hypocreomycetidae</taxon>
        <taxon>Hypocreales</taxon>
        <taxon>Bionectriaceae</taxon>
        <taxon>Clonostachys</taxon>
    </lineage>
</organism>
<sequence length="61" mass="6934">MSRPLRLSRPREIFVDITANSKTPPSAREGVCRLGSSDGPQRKQQQNYLFNGELQNMDITK</sequence>
<feature type="compositionally biased region" description="Polar residues" evidence="1">
    <location>
        <begin position="38"/>
        <end position="61"/>
    </location>
</feature>
<dbReference type="AlphaFoldDB" id="A0A0B7KKH8"/>
<gene>
    <name evidence="2" type="ORF">BN869_000011378_1</name>
</gene>
<proteinExistence type="predicted"/>
<feature type="region of interest" description="Disordered" evidence="1">
    <location>
        <begin position="21"/>
        <end position="61"/>
    </location>
</feature>
<reference evidence="2" key="1">
    <citation type="submission" date="2015-01" db="EMBL/GenBank/DDBJ databases">
        <authorList>
            <person name="Durling Mikael"/>
        </authorList>
    </citation>
    <scope>NUCLEOTIDE SEQUENCE</scope>
</reference>